<reference evidence="1" key="1">
    <citation type="submission" date="2014-09" db="EMBL/GenBank/DDBJ databases">
        <authorList>
            <person name="Magalhaes I.L.F."/>
            <person name="Oliveira U."/>
            <person name="Santos F.R."/>
            <person name="Vidigal T.H.D.A."/>
            <person name="Brescovit A.D."/>
            <person name="Santos A.J."/>
        </authorList>
    </citation>
    <scope>NUCLEOTIDE SEQUENCE</scope>
    <source>
        <tissue evidence="1">Shoot tissue taken approximately 20 cm above the soil surface</tissue>
    </source>
</reference>
<dbReference type="EMBL" id="GBRH01263013">
    <property type="protein sequence ID" value="JAD34882.1"/>
    <property type="molecule type" value="Transcribed_RNA"/>
</dbReference>
<dbReference type="AlphaFoldDB" id="A0A0A9QHQ8"/>
<organism evidence="1">
    <name type="scientific">Arundo donax</name>
    <name type="common">Giant reed</name>
    <name type="synonym">Donax arundinaceus</name>
    <dbReference type="NCBI Taxonomy" id="35708"/>
    <lineage>
        <taxon>Eukaryota</taxon>
        <taxon>Viridiplantae</taxon>
        <taxon>Streptophyta</taxon>
        <taxon>Embryophyta</taxon>
        <taxon>Tracheophyta</taxon>
        <taxon>Spermatophyta</taxon>
        <taxon>Magnoliopsida</taxon>
        <taxon>Liliopsida</taxon>
        <taxon>Poales</taxon>
        <taxon>Poaceae</taxon>
        <taxon>PACMAD clade</taxon>
        <taxon>Arundinoideae</taxon>
        <taxon>Arundineae</taxon>
        <taxon>Arundo</taxon>
    </lineage>
</organism>
<evidence type="ECO:0000313" key="1">
    <source>
        <dbReference type="EMBL" id="JAD34882.1"/>
    </source>
</evidence>
<accession>A0A0A9QHQ8</accession>
<reference evidence="1" key="2">
    <citation type="journal article" date="2015" name="Data Brief">
        <title>Shoot transcriptome of the giant reed, Arundo donax.</title>
        <authorList>
            <person name="Barrero R.A."/>
            <person name="Guerrero F.D."/>
            <person name="Moolhuijzen P."/>
            <person name="Goolsby J.A."/>
            <person name="Tidwell J."/>
            <person name="Bellgard S.E."/>
            <person name="Bellgard M.I."/>
        </authorList>
    </citation>
    <scope>NUCLEOTIDE SEQUENCE</scope>
    <source>
        <tissue evidence="1">Shoot tissue taken approximately 20 cm above the soil surface</tissue>
    </source>
</reference>
<proteinExistence type="predicted"/>
<sequence>MPSMQISEYTCSFPSLVLLLYLNLCFLICSISGLWMPLVSVTGITG</sequence>
<protein>
    <submittedName>
        <fullName evidence="1">Uncharacterized protein</fullName>
    </submittedName>
</protein>
<name>A0A0A9QHQ8_ARUDO</name>